<dbReference type="EMBL" id="QGKY02001250">
    <property type="protein sequence ID" value="KAF2561195.1"/>
    <property type="molecule type" value="Genomic_DNA"/>
</dbReference>
<reference evidence="1" key="1">
    <citation type="submission" date="2019-12" db="EMBL/GenBank/DDBJ databases">
        <title>Genome sequencing and annotation of Brassica cretica.</title>
        <authorList>
            <person name="Studholme D.J."/>
            <person name="Sarris P.F."/>
        </authorList>
    </citation>
    <scope>NUCLEOTIDE SEQUENCE</scope>
    <source>
        <strain evidence="1">PFS-102/07</strain>
        <tissue evidence="1">Leaf</tissue>
    </source>
</reference>
<evidence type="ECO:0000313" key="1">
    <source>
        <dbReference type="EMBL" id="KAF2561195.1"/>
    </source>
</evidence>
<gene>
    <name evidence="1" type="ORF">F2Q70_00016297</name>
</gene>
<organism evidence="1">
    <name type="scientific">Brassica cretica</name>
    <name type="common">Mustard</name>
    <dbReference type="NCBI Taxonomy" id="69181"/>
    <lineage>
        <taxon>Eukaryota</taxon>
        <taxon>Viridiplantae</taxon>
        <taxon>Streptophyta</taxon>
        <taxon>Embryophyta</taxon>
        <taxon>Tracheophyta</taxon>
        <taxon>Spermatophyta</taxon>
        <taxon>Magnoliopsida</taxon>
        <taxon>eudicotyledons</taxon>
        <taxon>Gunneridae</taxon>
        <taxon>Pentapetalae</taxon>
        <taxon>rosids</taxon>
        <taxon>malvids</taxon>
        <taxon>Brassicales</taxon>
        <taxon>Brassicaceae</taxon>
        <taxon>Brassiceae</taxon>
        <taxon>Brassica</taxon>
    </lineage>
</organism>
<sequence>MSEPPVMYSVLTLIIVYWLRDRFSPRLEMIIELSQDYRMNPQQVVSEPQFRRFKDSSETDQDRF</sequence>
<comment type="caution">
    <text evidence="1">The sequence shown here is derived from an EMBL/GenBank/DDBJ whole genome shotgun (WGS) entry which is preliminary data.</text>
</comment>
<dbReference type="AlphaFoldDB" id="A0A8S9HS63"/>
<proteinExistence type="predicted"/>
<accession>A0A8S9HS63</accession>
<name>A0A8S9HS63_BRACR</name>
<protein>
    <submittedName>
        <fullName evidence="1">Uncharacterized protein</fullName>
    </submittedName>
</protein>